<dbReference type="NCBIfam" id="TIGR03703">
    <property type="entry name" value="plsB"/>
    <property type="match status" value="1"/>
</dbReference>
<keyword evidence="14" id="KW-0444">Lipid biosynthesis</keyword>
<evidence type="ECO:0000256" key="8">
    <source>
        <dbReference type="ARBA" id="ARBA00022679"/>
    </source>
</evidence>
<dbReference type="InterPro" id="IPR041728">
    <property type="entry name" value="GPAT/DHAPAT_LPLAT"/>
</dbReference>
<gene>
    <name evidence="14 18" type="primary">plsB</name>
    <name evidence="18" type="ORF">ACFOEK_05670</name>
</gene>
<keyword evidence="12 14" id="KW-0012">Acyltransferase</keyword>
<dbReference type="PANTHER" id="PTHR12563">
    <property type="entry name" value="GLYCEROL-3-PHOSPHATE ACYLTRANSFERASE"/>
    <property type="match status" value="1"/>
</dbReference>
<keyword evidence="14" id="KW-0443">Lipid metabolism</keyword>
<dbReference type="Pfam" id="PF01553">
    <property type="entry name" value="Acyltransferase"/>
    <property type="match status" value="1"/>
</dbReference>
<feature type="coiled-coil region" evidence="15">
    <location>
        <begin position="232"/>
        <end position="259"/>
    </location>
</feature>
<dbReference type="RefSeq" id="WP_386717415.1">
    <property type="nucleotide sequence ID" value="NZ_JBHRSZ010000002.1"/>
</dbReference>
<name>A0ABV7HCT8_9GAMM</name>
<dbReference type="InterPro" id="IPR022284">
    <property type="entry name" value="GPAT/DHAPAT"/>
</dbReference>
<dbReference type="SUPFAM" id="SSF69593">
    <property type="entry name" value="Glycerol-3-phosphate (1)-acyltransferase"/>
    <property type="match status" value="1"/>
</dbReference>
<dbReference type="NCBIfam" id="NF003441">
    <property type="entry name" value="PRK04974.1"/>
    <property type="match status" value="1"/>
</dbReference>
<evidence type="ECO:0000256" key="2">
    <source>
        <dbReference type="ARBA" id="ARBA00004765"/>
    </source>
</evidence>
<comment type="pathway">
    <text evidence="2 14">Phospholipid metabolism; CDP-diacylglycerol biosynthesis; CDP-diacylglycerol from sn-glycerol 3-phosphate: step 1/3.</text>
</comment>
<dbReference type="HAMAP" id="MF_00393">
    <property type="entry name" value="Glyc3P_acyltrans"/>
    <property type="match status" value="1"/>
</dbReference>
<feature type="domain" description="Phospholipid/glycerol acyltransferase" evidence="17">
    <location>
        <begin position="304"/>
        <end position="431"/>
    </location>
</feature>
<proteinExistence type="inferred from homology"/>
<keyword evidence="7 14" id="KW-1003">Cell membrane</keyword>
<dbReference type="EMBL" id="JBHRSZ010000002">
    <property type="protein sequence ID" value="MFC3150504.1"/>
    <property type="molecule type" value="Genomic_DNA"/>
</dbReference>
<comment type="domain">
    <text evidence="14">The HXXXXD motif is essential for acyltransferase activity and may constitute the binding site for the phosphate moiety of the glycerol-3-phosphate.</text>
</comment>
<evidence type="ECO:0000256" key="5">
    <source>
        <dbReference type="ARBA" id="ARBA00013113"/>
    </source>
</evidence>
<dbReference type="Proteomes" id="UP001595476">
    <property type="component" value="Unassembled WGS sequence"/>
</dbReference>
<comment type="catalytic activity">
    <reaction evidence="13 14">
        <text>sn-glycerol 3-phosphate + an acyl-CoA = a 1-acyl-sn-glycero-3-phosphate + CoA</text>
        <dbReference type="Rhea" id="RHEA:15325"/>
        <dbReference type="ChEBI" id="CHEBI:57287"/>
        <dbReference type="ChEBI" id="CHEBI:57597"/>
        <dbReference type="ChEBI" id="CHEBI:57970"/>
        <dbReference type="ChEBI" id="CHEBI:58342"/>
        <dbReference type="EC" id="2.3.1.15"/>
    </reaction>
</comment>
<accession>A0ABV7HCT8</accession>
<evidence type="ECO:0000256" key="4">
    <source>
        <dbReference type="ARBA" id="ARBA00007937"/>
    </source>
</evidence>
<feature type="short sequence motif" description="HXXXXD motif" evidence="14">
    <location>
        <begin position="309"/>
        <end position="314"/>
    </location>
</feature>
<feature type="compositionally biased region" description="Basic and acidic residues" evidence="16">
    <location>
        <begin position="818"/>
        <end position="838"/>
    </location>
</feature>
<evidence type="ECO:0000256" key="10">
    <source>
        <dbReference type="ARBA" id="ARBA00023209"/>
    </source>
</evidence>
<comment type="similarity">
    <text evidence="4 14">Belongs to the GPAT/DAPAT family.</text>
</comment>
<dbReference type="InterPro" id="IPR002123">
    <property type="entry name" value="Plipid/glycerol_acylTrfase"/>
</dbReference>
<keyword evidence="8 14" id="KW-0808">Transferase</keyword>
<keyword evidence="10 14" id="KW-0594">Phospholipid biosynthesis</keyword>
<dbReference type="GO" id="GO:0004366">
    <property type="term" value="F:glycerol-3-phosphate O-acyltransferase activity"/>
    <property type="evidence" value="ECO:0007669"/>
    <property type="project" value="UniProtKB-EC"/>
</dbReference>
<evidence type="ECO:0000256" key="15">
    <source>
        <dbReference type="SAM" id="Coils"/>
    </source>
</evidence>
<evidence type="ECO:0000313" key="19">
    <source>
        <dbReference type="Proteomes" id="UP001595476"/>
    </source>
</evidence>
<evidence type="ECO:0000259" key="17">
    <source>
        <dbReference type="SMART" id="SM00563"/>
    </source>
</evidence>
<dbReference type="InterPro" id="IPR045520">
    <property type="entry name" value="GPAT/DHAPAT_C"/>
</dbReference>
<dbReference type="EC" id="2.3.1.15" evidence="5 14"/>
<evidence type="ECO:0000256" key="14">
    <source>
        <dbReference type="HAMAP-Rule" id="MF_00393"/>
    </source>
</evidence>
<comment type="subcellular location">
    <subcellularLocation>
        <location evidence="1 14">Cell membrane</location>
        <topology evidence="1 14">Peripheral membrane protein</topology>
        <orientation evidence="1 14">Cytoplasmic side</orientation>
    </subcellularLocation>
</comment>
<evidence type="ECO:0000256" key="16">
    <source>
        <dbReference type="SAM" id="MobiDB-lite"/>
    </source>
</evidence>
<evidence type="ECO:0000256" key="1">
    <source>
        <dbReference type="ARBA" id="ARBA00004413"/>
    </source>
</evidence>
<sequence length="838" mass="95758">MKNFNFAELIFRFFRAILAKWMKTTVQGGSPKELELDPNQPVMYAIRGPSLSAQLIIDQECTTRGLPSIRSAMPEAFGEKRSYITLNKRQGSIFSKRWVPVTSVRLLNSIETLQNNADYDVQIIPVTVIWGRNPDKEKSLFRSLFSDNWSSAGKLQQFFTVLIHGRDTLVQFSKPISLRSVMKPDEPAERTAKKIQRILRVHQRRSREAIVGPDLSHRRTLMRSLLHSNVMRQAIQKEAEEHNITIEKAEKRALKYADELASNMSYSTIRFLEVVLSWVWNKIYDGIEINHLENLEKVARANTIVYVPCHRSHTDYLLLSYILYQNGYQPPHIAAGINLNIPIVGSILRRGGAFFMRRSFKGNPLYSSLFNEYMHTMFTRGFSVEYFVEGGRSRTGRQLTPKAGMLAMTVRSFLRDSKKPIKFMPIYVGYEKILEGNTYLGELRGANKEKESVGGLFKALKHLRNSFGKVRMNFGDAIDLKTELDNFRPGWRDEDYGDDYRPEWLNSFVDLLSTKVATSINSSVSVNPVNMIGAVLLATPKQALSEHVLIDQLDRLKKLLSLAPYSELITLPEGSGKDWVKYAEDMKAIDRKEHSLGDIILMDETQAVLLTYYRNNILHLLAIPSLICLLSSNNRSLERGYVVRFSKWIYPYLQNELFLHWGEDEIEDNINQWIDALVDEGLIQIDGNCLMSPEPGGSDFVTLQLMGQPILATLERYYIAIELLRIRGQEALTAEELEKQATAMAERLSILHGLNAPEFFDKALFRDLVSILLERGVVTKADDDKLVFDQQIETIAEDARLILNSQVRHSILQITRDQGGDEKDDNANLKEETETKSD</sequence>
<dbReference type="PANTHER" id="PTHR12563:SF17">
    <property type="entry name" value="DIHYDROXYACETONE PHOSPHATE ACYLTRANSFERASE"/>
    <property type="match status" value="1"/>
</dbReference>
<dbReference type="SMART" id="SM00563">
    <property type="entry name" value="PlsC"/>
    <property type="match status" value="1"/>
</dbReference>
<dbReference type="Pfam" id="PF19277">
    <property type="entry name" value="GPAT_C"/>
    <property type="match status" value="1"/>
</dbReference>
<reference evidence="19" key="1">
    <citation type="journal article" date="2019" name="Int. J. Syst. Evol. Microbiol.">
        <title>The Global Catalogue of Microorganisms (GCM) 10K type strain sequencing project: providing services to taxonomists for standard genome sequencing and annotation.</title>
        <authorList>
            <consortium name="The Broad Institute Genomics Platform"/>
            <consortium name="The Broad Institute Genome Sequencing Center for Infectious Disease"/>
            <person name="Wu L."/>
            <person name="Ma J."/>
        </authorList>
    </citation>
    <scope>NUCLEOTIDE SEQUENCE [LARGE SCALE GENOMIC DNA]</scope>
    <source>
        <strain evidence="19">KCTC 52438</strain>
    </source>
</reference>
<keyword evidence="9 14" id="KW-0472">Membrane</keyword>
<keyword evidence="15" id="KW-0175">Coiled coil</keyword>
<feature type="region of interest" description="Disordered" evidence="16">
    <location>
        <begin position="816"/>
        <end position="838"/>
    </location>
</feature>
<keyword evidence="19" id="KW-1185">Reference proteome</keyword>
<evidence type="ECO:0000256" key="6">
    <source>
        <dbReference type="ARBA" id="ARBA00013432"/>
    </source>
</evidence>
<evidence type="ECO:0000256" key="11">
    <source>
        <dbReference type="ARBA" id="ARBA00023264"/>
    </source>
</evidence>
<dbReference type="CDD" id="cd07993">
    <property type="entry name" value="LPLAT_DHAPAT-like"/>
    <property type="match status" value="1"/>
</dbReference>
<protein>
    <recommendedName>
        <fullName evidence="6 14">Glycerol-3-phosphate acyltransferase</fullName>
        <shortName evidence="14">GPAT</shortName>
        <ecNumber evidence="5 14">2.3.1.15</ecNumber>
    </recommendedName>
</protein>
<comment type="pathway">
    <text evidence="3">Lipid metabolism.</text>
</comment>
<dbReference type="InterPro" id="IPR028354">
    <property type="entry name" value="GPAT_PlsB"/>
</dbReference>
<evidence type="ECO:0000256" key="7">
    <source>
        <dbReference type="ARBA" id="ARBA00022475"/>
    </source>
</evidence>
<evidence type="ECO:0000256" key="12">
    <source>
        <dbReference type="ARBA" id="ARBA00023315"/>
    </source>
</evidence>
<organism evidence="18 19">
    <name type="scientific">Litoribrevibacter euphylliae</name>
    <dbReference type="NCBI Taxonomy" id="1834034"/>
    <lineage>
        <taxon>Bacteria</taxon>
        <taxon>Pseudomonadati</taxon>
        <taxon>Pseudomonadota</taxon>
        <taxon>Gammaproteobacteria</taxon>
        <taxon>Oceanospirillales</taxon>
        <taxon>Oceanospirillaceae</taxon>
        <taxon>Litoribrevibacter</taxon>
    </lineage>
</organism>
<evidence type="ECO:0000313" key="18">
    <source>
        <dbReference type="EMBL" id="MFC3150504.1"/>
    </source>
</evidence>
<comment type="caution">
    <text evidence="18">The sequence shown here is derived from an EMBL/GenBank/DDBJ whole genome shotgun (WGS) entry which is preliminary data.</text>
</comment>
<keyword evidence="11 14" id="KW-1208">Phospholipid metabolism</keyword>
<evidence type="ECO:0000256" key="3">
    <source>
        <dbReference type="ARBA" id="ARBA00005189"/>
    </source>
</evidence>
<evidence type="ECO:0000256" key="9">
    <source>
        <dbReference type="ARBA" id="ARBA00023136"/>
    </source>
</evidence>
<dbReference type="PIRSF" id="PIRSF500064">
    <property type="entry name" value="GPAT"/>
    <property type="match status" value="1"/>
</dbReference>
<evidence type="ECO:0000256" key="13">
    <source>
        <dbReference type="ARBA" id="ARBA00048427"/>
    </source>
</evidence>
<dbReference type="PIRSF" id="PIRSF000437">
    <property type="entry name" value="GPAT_DHAPAT"/>
    <property type="match status" value="1"/>
</dbReference>